<comment type="function">
    <text evidence="3">Catalyzes the phosphorylation of the 3'-hydroxyl group of dephosphocoenzyme A to form coenzyme A.</text>
</comment>
<name>A0ABZ1BUB4_9FIRM</name>
<organism evidence="6 7">
    <name type="scientific">Carboxydichorda subterranea</name>
    <dbReference type="NCBI Taxonomy" id="3109565"/>
    <lineage>
        <taxon>Bacteria</taxon>
        <taxon>Bacillati</taxon>
        <taxon>Bacillota</taxon>
        <taxon>Limnochordia</taxon>
        <taxon>Limnochordales</taxon>
        <taxon>Geochordaceae</taxon>
        <taxon>Carboxydichorda</taxon>
    </lineage>
</organism>
<comment type="pathway">
    <text evidence="3">Cofactor biosynthesis; coenzyme A biosynthesis; CoA from (R)-pantothenate: step 5/5.</text>
</comment>
<keyword evidence="3" id="KW-0173">Coenzyme A biosynthesis</keyword>
<dbReference type="SUPFAM" id="SSF52540">
    <property type="entry name" value="P-loop containing nucleoside triphosphate hydrolases"/>
    <property type="match status" value="1"/>
</dbReference>
<dbReference type="RefSeq" id="WP_324715523.1">
    <property type="nucleotide sequence ID" value="NZ_CP141615.1"/>
</dbReference>
<dbReference type="Pfam" id="PF01121">
    <property type="entry name" value="CoaE"/>
    <property type="match status" value="1"/>
</dbReference>
<evidence type="ECO:0000313" key="7">
    <source>
        <dbReference type="Proteomes" id="UP001332192"/>
    </source>
</evidence>
<evidence type="ECO:0000313" key="6">
    <source>
        <dbReference type="EMBL" id="WRP16251.1"/>
    </source>
</evidence>
<reference evidence="6 7" key="1">
    <citation type="journal article" date="2024" name="Front. Microbiol.">
        <title>Novel thermophilic genera Geochorda gen. nov. and Carboxydochorda gen. nov. from the deep terrestrial subsurface reveal the ecophysiological diversity in the class Limnochordia.</title>
        <authorList>
            <person name="Karnachuk O.V."/>
            <person name="Lukina A.P."/>
            <person name="Avakyan M.R."/>
            <person name="Kadnikov V.V."/>
            <person name="Begmatov S."/>
            <person name="Beletsky A.V."/>
            <person name="Vlasova K.G."/>
            <person name="Novikov A.A."/>
            <person name="Shcherbakova V.A."/>
            <person name="Mardanov A.V."/>
            <person name="Ravin N.V."/>
        </authorList>
    </citation>
    <scope>NUCLEOTIDE SEQUENCE [LARGE SCALE GENOMIC DNA]</scope>
    <source>
        <strain evidence="6 7">L945</strain>
    </source>
</reference>
<dbReference type="CDD" id="cd02022">
    <property type="entry name" value="DPCK"/>
    <property type="match status" value="1"/>
</dbReference>
<dbReference type="PROSITE" id="PS51219">
    <property type="entry name" value="DPCK"/>
    <property type="match status" value="1"/>
</dbReference>
<dbReference type="HAMAP" id="MF_00376">
    <property type="entry name" value="Dephospho_CoA_kinase"/>
    <property type="match status" value="1"/>
</dbReference>
<keyword evidence="7" id="KW-1185">Reference proteome</keyword>
<sequence length="298" mass="32768">MAGLALGAGWTPPGPSGRGGPPARRRHPCPWAAVGPAARRWCCRHVPVVGLTGGFASGKSVVREMLRALGAGVVDADTVTRELSRPGGPVWRAIVEALGAGGVLRPDAELDRAAIRRRIFEDAGARLKVDAVTHPIILAELRRRVAGLMRSDQKEHRARPVVVEVPLLFEAGRRACRMVDVTVVVWADPETCLQRATGRGLDPGEAQRAIEAQWPLERKRRLADWVVDNSGRLEKTRRQVRRLWRVLASSCASHWWLMTSKSPRWWSSSGAFARSSSAAAWLPPVPPGGWWRRRRGST</sequence>
<evidence type="ECO:0000256" key="3">
    <source>
        <dbReference type="HAMAP-Rule" id="MF_00376"/>
    </source>
</evidence>
<dbReference type="InterPro" id="IPR027417">
    <property type="entry name" value="P-loop_NTPase"/>
</dbReference>
<evidence type="ECO:0000256" key="5">
    <source>
        <dbReference type="SAM" id="MobiDB-lite"/>
    </source>
</evidence>
<feature type="region of interest" description="Disordered" evidence="5">
    <location>
        <begin position="1"/>
        <end position="25"/>
    </location>
</feature>
<proteinExistence type="inferred from homology"/>
<dbReference type="PANTHER" id="PTHR10695">
    <property type="entry name" value="DEPHOSPHO-COA KINASE-RELATED"/>
    <property type="match status" value="1"/>
</dbReference>
<keyword evidence="3 6" id="KW-0418">Kinase</keyword>
<evidence type="ECO:0000256" key="4">
    <source>
        <dbReference type="NCBIfam" id="TIGR00152"/>
    </source>
</evidence>
<gene>
    <name evidence="3 6" type="primary">coaE</name>
    <name evidence="6" type="ORF">U7230_09060</name>
</gene>
<keyword evidence="3 6" id="KW-0808">Transferase</keyword>
<evidence type="ECO:0000256" key="1">
    <source>
        <dbReference type="ARBA" id="ARBA00022741"/>
    </source>
</evidence>
<feature type="binding site" evidence="3">
    <location>
        <begin position="56"/>
        <end position="61"/>
    </location>
    <ligand>
        <name>ATP</name>
        <dbReference type="ChEBI" id="CHEBI:30616"/>
    </ligand>
</feature>
<keyword evidence="2 3" id="KW-0067">ATP-binding</keyword>
<comment type="subcellular location">
    <subcellularLocation>
        <location evidence="3">Cytoplasm</location>
    </subcellularLocation>
</comment>
<comment type="catalytic activity">
    <reaction evidence="3">
        <text>3'-dephospho-CoA + ATP = ADP + CoA + H(+)</text>
        <dbReference type="Rhea" id="RHEA:18245"/>
        <dbReference type="ChEBI" id="CHEBI:15378"/>
        <dbReference type="ChEBI" id="CHEBI:30616"/>
        <dbReference type="ChEBI" id="CHEBI:57287"/>
        <dbReference type="ChEBI" id="CHEBI:57328"/>
        <dbReference type="ChEBI" id="CHEBI:456216"/>
        <dbReference type="EC" id="2.7.1.24"/>
    </reaction>
</comment>
<accession>A0ABZ1BUB4</accession>
<dbReference type="EMBL" id="CP141615">
    <property type="protein sequence ID" value="WRP16251.1"/>
    <property type="molecule type" value="Genomic_DNA"/>
</dbReference>
<keyword evidence="1 3" id="KW-0547">Nucleotide-binding</keyword>
<comment type="similarity">
    <text evidence="3">Belongs to the CoaE family.</text>
</comment>
<dbReference type="Proteomes" id="UP001332192">
    <property type="component" value="Chromosome"/>
</dbReference>
<dbReference type="NCBIfam" id="TIGR00152">
    <property type="entry name" value="dephospho-CoA kinase"/>
    <property type="match status" value="1"/>
</dbReference>
<dbReference type="GO" id="GO:0004140">
    <property type="term" value="F:dephospho-CoA kinase activity"/>
    <property type="evidence" value="ECO:0007669"/>
    <property type="project" value="UniProtKB-EC"/>
</dbReference>
<evidence type="ECO:0000256" key="2">
    <source>
        <dbReference type="ARBA" id="ARBA00022840"/>
    </source>
</evidence>
<dbReference type="PANTHER" id="PTHR10695:SF46">
    <property type="entry name" value="BIFUNCTIONAL COENZYME A SYNTHASE-RELATED"/>
    <property type="match status" value="1"/>
</dbReference>
<dbReference type="Gene3D" id="3.40.50.300">
    <property type="entry name" value="P-loop containing nucleotide triphosphate hydrolases"/>
    <property type="match status" value="1"/>
</dbReference>
<dbReference type="InterPro" id="IPR001977">
    <property type="entry name" value="Depp_CoAkinase"/>
</dbReference>
<dbReference type="EC" id="2.7.1.24" evidence="3 4"/>
<protein>
    <recommendedName>
        <fullName evidence="3 4">Dephospho-CoA kinase</fullName>
        <ecNumber evidence="3 4">2.7.1.24</ecNumber>
    </recommendedName>
    <alternativeName>
        <fullName evidence="3">Dephosphocoenzyme A kinase</fullName>
    </alternativeName>
</protein>
<keyword evidence="3" id="KW-0963">Cytoplasm</keyword>